<evidence type="ECO:0000313" key="2">
    <source>
        <dbReference type="Proteomes" id="UP001156702"/>
    </source>
</evidence>
<dbReference type="EMBL" id="BSOP01000073">
    <property type="protein sequence ID" value="GLR55261.1"/>
    <property type="molecule type" value="Genomic_DNA"/>
</dbReference>
<organism evidence="1 2">
    <name type="scientific">Shinella yambaruensis</name>
    <dbReference type="NCBI Taxonomy" id="415996"/>
    <lineage>
        <taxon>Bacteria</taxon>
        <taxon>Pseudomonadati</taxon>
        <taxon>Pseudomonadota</taxon>
        <taxon>Alphaproteobacteria</taxon>
        <taxon>Hyphomicrobiales</taxon>
        <taxon>Rhizobiaceae</taxon>
        <taxon>Shinella</taxon>
    </lineage>
</organism>
<reference evidence="2" key="1">
    <citation type="journal article" date="2019" name="Int. J. Syst. Evol. Microbiol.">
        <title>The Global Catalogue of Microorganisms (GCM) 10K type strain sequencing project: providing services to taxonomists for standard genome sequencing and annotation.</title>
        <authorList>
            <consortium name="The Broad Institute Genomics Platform"/>
            <consortium name="The Broad Institute Genome Sequencing Center for Infectious Disease"/>
            <person name="Wu L."/>
            <person name="Ma J."/>
        </authorList>
    </citation>
    <scope>NUCLEOTIDE SEQUENCE [LARGE SCALE GENOMIC DNA]</scope>
    <source>
        <strain evidence="2">NBRC 102122</strain>
    </source>
</reference>
<name>A0ABQ5ZU28_9HYPH</name>
<accession>A0ABQ5ZU28</accession>
<sequence length="862" mass="95034">MNFSLIAFIVALWGARFAGALKIWSKTTKKTLSYTADDIDRLGEDVARKRHAEDLYVGLSTQPHDLDSSARGSNDTAITLPGIVADIDFASAKNSEKKYPPDAETALALINTFPEKPFFIQHSGNGLHVVYAFDKVFVIGNREDRRRAQAILRQFGRRLMDHFKAAGYEIDNVFDLARVFRVPMSFNHKSGTPKPVEVIAFNPESRLDLAALERAVPPEDAPAPKQVATRLADHDMIAHDCPWYGYYTGDGAAAADEPNWYATASITARCKDGERIFHDYSARHPGYDGREARKKLERARTEAGPRTCEAVHSELGNEQFCEACPHRGTITSPVQLGYGYDPGPFGPRPLGFTKEGHFALLDPVRKIVILASAQQLLAEQYLLGLAESGFWRQRFPGRKPGSSNFRAAGEALMKACRRAGPFNPQRIRGRGIWLENGKVIVNLGQPVESSKFLYLCFEGIVLDDGPSFDAKRLRDHLKLYNWRNPQDAGLLFGWLAMAPICGALVWRPHAFVYGPARSGKTTIHTVASVVLSPIVVSADGQSTEAGIRQTLGPDSLPILLDEFESDDQNGSTLRNILRLARSASSADTPVLKGTPEGKAMSFSLRTTFLFSAINPRGMSPADQSRISMFELLMHENDREVAKRIAEDEAYFRTTGSAWCSHMIGLAHLVQPAADAVDIHLNGDRRHRQNMSILIGAGFVALNGRVPTDEEAQTLASEYAPAIERHALEVHRDDAQECLDHLLSHVVDGYPLGHWLASLRDEQSGRGNDFANAERIVANYGMRVNAEGEAAGFYVANGAPAMEEVFRGTPWAQKAWERALRKLEDAFIPPNPVQFKVLGKKRAIGMPLSYLPAEPLSLGAGTI</sequence>
<comment type="caution">
    <text evidence="1">The sequence shown here is derived from an EMBL/GenBank/DDBJ whole genome shotgun (WGS) entry which is preliminary data.</text>
</comment>
<proteinExistence type="predicted"/>
<dbReference type="Proteomes" id="UP001156702">
    <property type="component" value="Unassembled WGS sequence"/>
</dbReference>
<evidence type="ECO:0008006" key="3">
    <source>
        <dbReference type="Google" id="ProtNLM"/>
    </source>
</evidence>
<dbReference type="RefSeq" id="WP_244769266.1">
    <property type="nucleotide sequence ID" value="NZ_BSOP01000073.1"/>
</dbReference>
<keyword evidence="2" id="KW-1185">Reference proteome</keyword>
<gene>
    <name evidence="1" type="ORF">GCM10007923_64840</name>
</gene>
<protein>
    <recommendedName>
        <fullName evidence="3">DUF927 domain-containing protein</fullName>
    </recommendedName>
</protein>
<evidence type="ECO:0000313" key="1">
    <source>
        <dbReference type="EMBL" id="GLR55261.1"/>
    </source>
</evidence>